<evidence type="ECO:0000259" key="2">
    <source>
        <dbReference type="Pfam" id="PF01558"/>
    </source>
</evidence>
<organism evidence="3 4">
    <name type="scientific">Alkalithermobacter paradoxus</name>
    <dbReference type="NCBI Taxonomy" id="29349"/>
    <lineage>
        <taxon>Bacteria</taxon>
        <taxon>Bacillati</taxon>
        <taxon>Bacillota</taxon>
        <taxon>Clostridia</taxon>
        <taxon>Peptostreptococcales</taxon>
        <taxon>Tepidibacteraceae</taxon>
        <taxon>Alkalithermobacter</taxon>
    </lineage>
</organism>
<comment type="caution">
    <text evidence="3">The sequence shown here is derived from an EMBL/GenBank/DDBJ whole genome shotgun (WGS) entry which is preliminary data.</text>
</comment>
<keyword evidence="3" id="KW-0670">Pyruvate</keyword>
<dbReference type="Pfam" id="PF01558">
    <property type="entry name" value="POR"/>
    <property type="match status" value="1"/>
</dbReference>
<dbReference type="PANTHER" id="PTHR42730:SF1">
    <property type="entry name" value="2-OXOGLUTARATE SYNTHASE SUBUNIT KORC"/>
    <property type="match status" value="1"/>
</dbReference>
<dbReference type="PANTHER" id="PTHR42730">
    <property type="entry name" value="2-OXOGLUTARATE SYNTHASE SUBUNIT KORC"/>
    <property type="match status" value="1"/>
</dbReference>
<keyword evidence="4" id="KW-1185">Reference proteome</keyword>
<evidence type="ECO:0000313" key="3">
    <source>
        <dbReference type="EMBL" id="OPJ57205.1"/>
    </source>
</evidence>
<proteinExistence type="predicted"/>
<dbReference type="EMBL" id="MZGW01000001">
    <property type="protein sequence ID" value="OPJ57205.1"/>
    <property type="molecule type" value="Genomic_DNA"/>
</dbReference>
<dbReference type="STRING" id="29349.CLOTH_04880"/>
<dbReference type="EC" id="1.2.7.1" evidence="3"/>
<protein>
    <submittedName>
        <fullName evidence="3">Pyruvate synthase subunit PorC</fullName>
        <ecNumber evidence="3">1.2.7.1</ecNumber>
    </submittedName>
</protein>
<gene>
    <name evidence="3" type="primary">porC_1</name>
    <name evidence="3" type="ORF">CLOTH_04880</name>
</gene>
<dbReference type="InterPro" id="IPR052554">
    <property type="entry name" value="2-oxoglutarate_synth_KorC"/>
</dbReference>
<reference evidence="3 4" key="1">
    <citation type="submission" date="2017-03" db="EMBL/GenBank/DDBJ databases">
        <title>Genome sequence of Clostridium thermoalcaliphilum DSM 7309.</title>
        <authorList>
            <person name="Poehlein A."/>
            <person name="Daniel R."/>
        </authorList>
    </citation>
    <scope>NUCLEOTIDE SEQUENCE [LARGE SCALE GENOMIC DNA]</scope>
    <source>
        <strain evidence="3 4">DSM 7309</strain>
    </source>
</reference>
<dbReference type="NCBIfam" id="TIGR02175">
    <property type="entry name" value="PorC_KorC"/>
    <property type="match status" value="1"/>
</dbReference>
<dbReference type="RefSeq" id="WP_079410871.1">
    <property type="nucleotide sequence ID" value="NZ_MZGW01000001.1"/>
</dbReference>
<sequence>MKKELRLSGSGGQGLILAGIILAEAAIRSNMNAVQTQSYGPEARGGASKAEVIISENEINYPKVRKPDILLCLTQKSFQEYSKDLREDGILIVDSSVKIDYNTVTGKIYNIPIIETAVNKVGKAMVANIVALGAIGEVMGIVSQEQLTAAVLERVPEGTEDLNTLALKEGALLIKEYAR</sequence>
<dbReference type="Proteomes" id="UP000190140">
    <property type="component" value="Unassembled WGS sequence"/>
</dbReference>
<feature type="domain" description="Pyruvate/ketoisovalerate oxidoreductase catalytic" evidence="2">
    <location>
        <begin position="11"/>
        <end position="170"/>
    </location>
</feature>
<dbReference type="AlphaFoldDB" id="A0A1V4IC63"/>
<evidence type="ECO:0000256" key="1">
    <source>
        <dbReference type="ARBA" id="ARBA00023002"/>
    </source>
</evidence>
<dbReference type="Gene3D" id="3.40.920.10">
    <property type="entry name" value="Pyruvate-ferredoxin oxidoreductase, PFOR, domain III"/>
    <property type="match status" value="1"/>
</dbReference>
<name>A0A1V4IC63_9FIRM</name>
<dbReference type="InterPro" id="IPR002869">
    <property type="entry name" value="Pyrv_flavodox_OxRed_cen"/>
</dbReference>
<dbReference type="OrthoDB" id="9789125at2"/>
<dbReference type="InterPro" id="IPR019752">
    <property type="entry name" value="Pyrv/ketoisovalerate_OxRed_cat"/>
</dbReference>
<dbReference type="InterPro" id="IPR011894">
    <property type="entry name" value="PorC_KorC"/>
</dbReference>
<evidence type="ECO:0000313" key="4">
    <source>
        <dbReference type="Proteomes" id="UP000190140"/>
    </source>
</evidence>
<accession>A0A1V4IC63</accession>
<dbReference type="GO" id="GO:0019164">
    <property type="term" value="F:pyruvate synthase activity"/>
    <property type="evidence" value="ECO:0007669"/>
    <property type="project" value="UniProtKB-EC"/>
</dbReference>
<dbReference type="SUPFAM" id="SSF53323">
    <property type="entry name" value="Pyruvate-ferredoxin oxidoreductase, PFOR, domain III"/>
    <property type="match status" value="1"/>
</dbReference>
<keyword evidence="1 3" id="KW-0560">Oxidoreductase</keyword>